<keyword evidence="1 3" id="KW-0378">Hydrolase</keyword>
<sequence length="269" mass="27698">MLVTQGPAAAETGTQGVEMVAQAEKLEALLWQQVLSCMTKTAFSGASLGTGSQLYNGMITRALSDKMFATTSATLTKQIVEQLGGEATQGAATPTPTLQALAAHPAMLSAHSAPAGHLDRAIDFAKSVWPAIKSSAAELGVPPVALLAQSALETGWGASTPGNNLFGIKAVHGQSGTLASTKEERDGVMTATQATFADYDSGAHCASAYTGLIRRVYPDAVGTTSVAQYADALMHGGYATDSSYARKIVDTAQSPTMQSVLNVLEGDDT</sequence>
<feature type="domain" description="Mannosyl-glycoprotein endo-beta-N-acetylglucosamidase-like" evidence="2">
    <location>
        <begin position="117"/>
        <end position="268"/>
    </location>
</feature>
<evidence type="ECO:0000256" key="1">
    <source>
        <dbReference type="ARBA" id="ARBA00022801"/>
    </source>
</evidence>
<reference evidence="3 4" key="1">
    <citation type="journal article" date="2011" name="Int. J. Syst. Evol. Microbiol.">
        <title>Zhongshania antarctica gen. nov., sp. nov. and Zhongshania guokunii sp. nov., gammaproteobacteria respectively isolated from coastal attached (fast) ice and surface seawater of the Antarctic.</title>
        <authorList>
            <person name="Li H.J."/>
            <person name="Zhang X.Y."/>
            <person name="Chen C.X."/>
            <person name="Zhang Y.J."/>
            <person name="Gao Z.M."/>
            <person name="Yu Y."/>
            <person name="Chen X.L."/>
            <person name="Chen B."/>
            <person name="Zhang Y.Z."/>
        </authorList>
    </citation>
    <scope>NUCLEOTIDE SEQUENCE [LARGE SCALE GENOMIC DNA]</scope>
    <source>
        <strain evidence="3 4">15-R06ZXC-3</strain>
    </source>
</reference>
<dbReference type="Proteomes" id="UP001557465">
    <property type="component" value="Unassembled WGS sequence"/>
</dbReference>
<dbReference type="Gene3D" id="1.10.530.10">
    <property type="match status" value="1"/>
</dbReference>
<dbReference type="Pfam" id="PF01832">
    <property type="entry name" value="Glucosaminidase"/>
    <property type="match status" value="1"/>
</dbReference>
<protein>
    <submittedName>
        <fullName evidence="3">Glycoside hydrolase family 73 protein</fullName>
    </submittedName>
</protein>
<proteinExistence type="predicted"/>
<evidence type="ECO:0000313" key="3">
    <source>
        <dbReference type="EMBL" id="MEX1663294.1"/>
    </source>
</evidence>
<dbReference type="GO" id="GO:0016787">
    <property type="term" value="F:hydrolase activity"/>
    <property type="evidence" value="ECO:0007669"/>
    <property type="project" value="UniProtKB-KW"/>
</dbReference>
<gene>
    <name evidence="3" type="ORF">AB4874_16900</name>
</gene>
<dbReference type="EMBL" id="JBFRYC010000014">
    <property type="protein sequence ID" value="MEX1663294.1"/>
    <property type="molecule type" value="Genomic_DNA"/>
</dbReference>
<comment type="caution">
    <text evidence="3">The sequence shown here is derived from an EMBL/GenBank/DDBJ whole genome shotgun (WGS) entry which is preliminary data.</text>
</comment>
<organism evidence="3 4">
    <name type="scientific">Thioclava arctica</name>
    <dbReference type="NCBI Taxonomy" id="3238301"/>
    <lineage>
        <taxon>Bacteria</taxon>
        <taxon>Pseudomonadati</taxon>
        <taxon>Pseudomonadota</taxon>
        <taxon>Alphaproteobacteria</taxon>
        <taxon>Rhodobacterales</taxon>
        <taxon>Paracoccaceae</taxon>
        <taxon>Thioclava</taxon>
    </lineage>
</organism>
<evidence type="ECO:0000313" key="4">
    <source>
        <dbReference type="Proteomes" id="UP001557465"/>
    </source>
</evidence>
<name>A0ABV3TR97_9RHOB</name>
<dbReference type="InterPro" id="IPR002901">
    <property type="entry name" value="MGlyc_endo_b_GlcNAc-like_dom"/>
</dbReference>
<dbReference type="InterPro" id="IPR051056">
    <property type="entry name" value="Glycosyl_Hydrolase_73"/>
</dbReference>
<evidence type="ECO:0000259" key="2">
    <source>
        <dbReference type="SMART" id="SM00047"/>
    </source>
</evidence>
<dbReference type="PANTHER" id="PTHR33308">
    <property type="entry name" value="PEPTIDOGLYCAN HYDROLASE FLGJ"/>
    <property type="match status" value="1"/>
</dbReference>
<dbReference type="SMART" id="SM00047">
    <property type="entry name" value="LYZ2"/>
    <property type="match status" value="1"/>
</dbReference>
<dbReference type="PANTHER" id="PTHR33308:SF9">
    <property type="entry name" value="PEPTIDOGLYCAN HYDROLASE FLGJ"/>
    <property type="match status" value="1"/>
</dbReference>
<dbReference type="RefSeq" id="WP_368392855.1">
    <property type="nucleotide sequence ID" value="NZ_JBFRYC010000014.1"/>
</dbReference>
<accession>A0ABV3TR97</accession>
<keyword evidence="4" id="KW-1185">Reference proteome</keyword>